<dbReference type="EMBL" id="DXFZ01000020">
    <property type="protein sequence ID" value="HIW95147.1"/>
    <property type="molecule type" value="Genomic_DNA"/>
</dbReference>
<dbReference type="InterPro" id="IPR004843">
    <property type="entry name" value="Calcineurin-like_PHP"/>
</dbReference>
<evidence type="ECO:0000313" key="8">
    <source>
        <dbReference type="Proteomes" id="UP000824189"/>
    </source>
</evidence>
<dbReference type="GO" id="GO:0004527">
    <property type="term" value="F:exonuclease activity"/>
    <property type="evidence" value="ECO:0007669"/>
    <property type="project" value="UniProtKB-KW"/>
</dbReference>
<comment type="caution">
    <text evidence="7">The sequence shown here is derived from an EMBL/GenBank/DDBJ whole genome shotgun (WGS) entry which is preliminary data.</text>
</comment>
<keyword evidence="3" id="KW-0540">Nuclease</keyword>
<evidence type="ECO:0000256" key="4">
    <source>
        <dbReference type="ARBA" id="ARBA00022801"/>
    </source>
</evidence>
<reference evidence="7" key="2">
    <citation type="submission" date="2021-04" db="EMBL/GenBank/DDBJ databases">
        <authorList>
            <person name="Gilroy R."/>
        </authorList>
    </citation>
    <scope>NUCLEOTIDE SEQUENCE</scope>
    <source>
        <strain evidence="7">4376</strain>
    </source>
</reference>
<sequence>MTRTHTARILHTSDWQLGMKRKFLSPEAQARFTEDRIKGVGTILRLAEERGCDAIVVAGDVFDSNLLDPSVQRRSVQQLATATVPVYLLPGNHDPLDAASVYHQPDIAELKHVTVLRDNHPHLVPGREDSPPLEIIGAPLRTKVEDHDVVGAAVDTLDAVADGRIRVLVGHGATSSFGDGDALDLIDLHRVEQACAERVVDYVALGDTHSAMPLTENNAAWYSGSHEVTDFLQPGGGGENNSGNVLIVDVTVDEDSPRDPARVTVEQVPVGTWRFHALAADMDSLADVEAFVARVNAMPDHSTTVVKYALTGTLSLEANAALEKAEEQIAPGFAALYRRERLMNLHVMADEEELATGPMSRGYVGMAVKELQAEAQGQGEQAEHARGAMRLLYRLMADVEA</sequence>
<name>A0A9D1RWP9_9CORY</name>
<dbReference type="CDD" id="cd00840">
    <property type="entry name" value="MPP_Mre11_N"/>
    <property type="match status" value="1"/>
</dbReference>
<gene>
    <name evidence="7" type="ORF">H9867_01465</name>
</gene>
<dbReference type="PANTHER" id="PTHR30337">
    <property type="entry name" value="COMPONENT OF ATP-DEPENDENT DSDNA EXONUCLEASE"/>
    <property type="match status" value="1"/>
</dbReference>
<evidence type="ECO:0000313" key="7">
    <source>
        <dbReference type="EMBL" id="HIW95147.1"/>
    </source>
</evidence>
<dbReference type="PIRSF" id="PIRSF033093">
    <property type="entry name" value="UCP_ML1119"/>
    <property type="match status" value="1"/>
</dbReference>
<dbReference type="SUPFAM" id="SSF56300">
    <property type="entry name" value="Metallo-dependent phosphatases"/>
    <property type="match status" value="1"/>
</dbReference>
<evidence type="ECO:0000259" key="6">
    <source>
        <dbReference type="Pfam" id="PF00149"/>
    </source>
</evidence>
<dbReference type="Gene3D" id="3.60.21.10">
    <property type="match status" value="1"/>
</dbReference>
<evidence type="ECO:0000256" key="5">
    <source>
        <dbReference type="ARBA" id="ARBA00022839"/>
    </source>
</evidence>
<dbReference type="InterPro" id="IPR029052">
    <property type="entry name" value="Metallo-depent_PP-like"/>
</dbReference>
<reference evidence="7" key="1">
    <citation type="journal article" date="2021" name="PeerJ">
        <title>Extensive microbial diversity within the chicken gut microbiome revealed by metagenomics and culture.</title>
        <authorList>
            <person name="Gilroy R."/>
            <person name="Ravi A."/>
            <person name="Getino M."/>
            <person name="Pursley I."/>
            <person name="Horton D.L."/>
            <person name="Alikhan N.F."/>
            <person name="Baker D."/>
            <person name="Gharbi K."/>
            <person name="Hall N."/>
            <person name="Watson M."/>
            <person name="Adriaenssens E.M."/>
            <person name="Foster-Nyarko E."/>
            <person name="Jarju S."/>
            <person name="Secka A."/>
            <person name="Antonio M."/>
            <person name="Oren A."/>
            <person name="Chaudhuri R.R."/>
            <person name="La Ragione R."/>
            <person name="Hildebrand F."/>
            <person name="Pallen M.J."/>
        </authorList>
    </citation>
    <scope>NUCLEOTIDE SEQUENCE</scope>
    <source>
        <strain evidence="7">4376</strain>
    </source>
</reference>
<dbReference type="AlphaFoldDB" id="A0A9D1RWP9"/>
<evidence type="ECO:0000256" key="1">
    <source>
        <dbReference type="ARBA" id="ARBA00010555"/>
    </source>
</evidence>
<feature type="domain" description="Calcineurin-like phosphoesterase" evidence="6">
    <location>
        <begin position="8"/>
        <end position="210"/>
    </location>
</feature>
<accession>A0A9D1RWP9</accession>
<dbReference type="Proteomes" id="UP000824189">
    <property type="component" value="Unassembled WGS sequence"/>
</dbReference>
<dbReference type="InterPro" id="IPR041796">
    <property type="entry name" value="Mre11_N"/>
</dbReference>
<keyword evidence="5 7" id="KW-0269">Exonuclease</keyword>
<keyword evidence="4" id="KW-0378">Hydrolase</keyword>
<dbReference type="InterPro" id="IPR014577">
    <property type="entry name" value="UCP033093_metalloPase"/>
</dbReference>
<protein>
    <recommendedName>
        <fullName evidence="2">Nuclease SbcCD subunit D</fullName>
    </recommendedName>
</protein>
<proteinExistence type="inferred from homology"/>
<dbReference type="PANTHER" id="PTHR30337:SF0">
    <property type="entry name" value="NUCLEASE SBCCD SUBUNIT D"/>
    <property type="match status" value="1"/>
</dbReference>
<dbReference type="Pfam" id="PF00149">
    <property type="entry name" value="Metallophos"/>
    <property type="match status" value="1"/>
</dbReference>
<organism evidence="7 8">
    <name type="scientific">Candidatus Corynebacterium gallistercoris</name>
    <dbReference type="NCBI Taxonomy" id="2838530"/>
    <lineage>
        <taxon>Bacteria</taxon>
        <taxon>Bacillati</taxon>
        <taxon>Actinomycetota</taxon>
        <taxon>Actinomycetes</taxon>
        <taxon>Mycobacteriales</taxon>
        <taxon>Corynebacteriaceae</taxon>
        <taxon>Corynebacterium</taxon>
    </lineage>
</organism>
<comment type="similarity">
    <text evidence="1">Belongs to the SbcD family.</text>
</comment>
<dbReference type="InterPro" id="IPR050535">
    <property type="entry name" value="DNA_Repair-Maintenance_Comp"/>
</dbReference>
<evidence type="ECO:0000256" key="3">
    <source>
        <dbReference type="ARBA" id="ARBA00022722"/>
    </source>
</evidence>
<evidence type="ECO:0000256" key="2">
    <source>
        <dbReference type="ARBA" id="ARBA00013365"/>
    </source>
</evidence>